<dbReference type="EMBL" id="BAABKX010000015">
    <property type="protein sequence ID" value="GAA5055988.1"/>
    <property type="molecule type" value="Genomic_DNA"/>
</dbReference>
<gene>
    <name evidence="2" type="ORF">GCM10025751_36290</name>
</gene>
<evidence type="ECO:0000313" key="2">
    <source>
        <dbReference type="EMBL" id="GAA5055988.1"/>
    </source>
</evidence>
<feature type="region of interest" description="Disordered" evidence="1">
    <location>
        <begin position="1"/>
        <end position="124"/>
    </location>
</feature>
<proteinExistence type="predicted"/>
<accession>A0AAV3UKU8</accession>
<dbReference type="AlphaFoldDB" id="A0AAV3UKU8"/>
<comment type="caution">
    <text evidence="2">The sequence shown here is derived from an EMBL/GenBank/DDBJ whole genome shotgun (WGS) entry which is preliminary data.</text>
</comment>
<reference evidence="2 3" key="1">
    <citation type="journal article" date="2019" name="Int. J. Syst. Evol. Microbiol.">
        <title>The Global Catalogue of Microorganisms (GCM) 10K type strain sequencing project: providing services to taxonomists for standard genome sequencing and annotation.</title>
        <authorList>
            <consortium name="The Broad Institute Genomics Platform"/>
            <consortium name="The Broad Institute Genome Sequencing Center for Infectious Disease"/>
            <person name="Wu L."/>
            <person name="Ma J."/>
        </authorList>
    </citation>
    <scope>NUCLEOTIDE SEQUENCE [LARGE SCALE GENOMIC DNA]</scope>
    <source>
        <strain evidence="2 3">JCM 17504</strain>
    </source>
</reference>
<dbReference type="Pfam" id="PF25951">
    <property type="entry name" value="DUF7989"/>
    <property type="match status" value="1"/>
</dbReference>
<evidence type="ECO:0000313" key="3">
    <source>
        <dbReference type="Proteomes" id="UP001501729"/>
    </source>
</evidence>
<evidence type="ECO:0000256" key="1">
    <source>
        <dbReference type="SAM" id="MobiDB-lite"/>
    </source>
</evidence>
<dbReference type="GeneID" id="68614507"/>
<keyword evidence="3" id="KW-1185">Reference proteome</keyword>
<feature type="compositionally biased region" description="Basic and acidic residues" evidence="1">
    <location>
        <begin position="14"/>
        <end position="43"/>
    </location>
</feature>
<organism evidence="2 3">
    <name type="scientific">Haladaptatus pallidirubidus</name>
    <dbReference type="NCBI Taxonomy" id="1008152"/>
    <lineage>
        <taxon>Archaea</taxon>
        <taxon>Methanobacteriati</taxon>
        <taxon>Methanobacteriota</taxon>
        <taxon>Stenosarchaea group</taxon>
        <taxon>Halobacteria</taxon>
        <taxon>Halobacteriales</taxon>
        <taxon>Haladaptataceae</taxon>
        <taxon>Haladaptatus</taxon>
    </lineage>
</organism>
<dbReference type="RefSeq" id="WP_227774240.1">
    <property type="nucleotide sequence ID" value="NZ_BAABKX010000015.1"/>
</dbReference>
<protein>
    <submittedName>
        <fullName evidence="2">Uncharacterized protein</fullName>
    </submittedName>
</protein>
<dbReference type="InterPro" id="IPR058742">
    <property type="entry name" value="DUF7989"/>
</dbReference>
<sequence>MTDESPRDSKRRTGNPEERRSSGVSREQNEREETRVASNENREMANVSHVHPYADQGAMTRVFNRGPVSTDGGTAGDEGTAAGDEETTASDSETMAEVSHTPPEGAGDSSEVFERGYEHQVGNT</sequence>
<name>A0AAV3UKU8_9EURY</name>
<dbReference type="Proteomes" id="UP001501729">
    <property type="component" value="Unassembled WGS sequence"/>
</dbReference>